<dbReference type="AlphaFoldDB" id="A0A1M4VFV1"/>
<feature type="binding site" evidence="3">
    <location>
        <position position="148"/>
    </location>
    <ligand>
        <name>a divalent metal cation</name>
        <dbReference type="ChEBI" id="CHEBI:60240"/>
    </ligand>
</feature>
<dbReference type="Gene3D" id="1.20.120.450">
    <property type="entry name" value="dinb family like domain"/>
    <property type="match status" value="1"/>
</dbReference>
<dbReference type="GO" id="GO:0046872">
    <property type="term" value="F:metal ion binding"/>
    <property type="evidence" value="ECO:0007669"/>
    <property type="project" value="UniProtKB-KW"/>
</dbReference>
<dbReference type="Pfam" id="PF05163">
    <property type="entry name" value="DinB"/>
    <property type="match status" value="1"/>
</dbReference>
<dbReference type="EMBL" id="FQVK01000006">
    <property type="protein sequence ID" value="SHE67841.1"/>
    <property type="molecule type" value="Genomic_DNA"/>
</dbReference>
<evidence type="ECO:0000256" key="3">
    <source>
        <dbReference type="PIRSR" id="PIRSR607837-1"/>
    </source>
</evidence>
<keyword evidence="5" id="KW-1185">Reference proteome</keyword>
<organism evidence="4 5">
    <name type="scientific">Ruegeria intermedia</name>
    <dbReference type="NCBI Taxonomy" id="996115"/>
    <lineage>
        <taxon>Bacteria</taxon>
        <taxon>Pseudomonadati</taxon>
        <taxon>Pseudomonadota</taxon>
        <taxon>Alphaproteobacteria</taxon>
        <taxon>Rhodobacterales</taxon>
        <taxon>Roseobacteraceae</taxon>
        <taxon>Ruegeria</taxon>
    </lineage>
</organism>
<feature type="binding site" evidence="3">
    <location>
        <position position="50"/>
    </location>
    <ligand>
        <name>a divalent metal cation</name>
        <dbReference type="ChEBI" id="CHEBI:60240"/>
    </ligand>
</feature>
<comment type="similarity">
    <text evidence="1">Belongs to the DinB family.</text>
</comment>
<reference evidence="4 5" key="1">
    <citation type="submission" date="2016-11" db="EMBL/GenBank/DDBJ databases">
        <authorList>
            <person name="Varghese N."/>
            <person name="Submissions S."/>
        </authorList>
    </citation>
    <scope>NUCLEOTIDE SEQUENCE [LARGE SCALE GENOMIC DNA]</scope>
    <source>
        <strain evidence="4 5">DSM 29341</strain>
    </source>
</reference>
<name>A0A1M4VFV1_9RHOB</name>
<dbReference type="RefSeq" id="WP_149775152.1">
    <property type="nucleotide sequence ID" value="NZ_FQVK01000006.1"/>
</dbReference>
<dbReference type="PANTHER" id="PTHR37302:SF1">
    <property type="entry name" value="PROTEIN DINB"/>
    <property type="match status" value="1"/>
</dbReference>
<dbReference type="Proteomes" id="UP000325134">
    <property type="component" value="Unassembled WGS sequence"/>
</dbReference>
<protein>
    <submittedName>
        <fullName evidence="4">Uncharacterized damage-inducible protein DinB (Forms a four-helix bundle)</fullName>
    </submittedName>
</protein>
<evidence type="ECO:0000256" key="1">
    <source>
        <dbReference type="ARBA" id="ARBA00008635"/>
    </source>
</evidence>
<dbReference type="SUPFAM" id="SSF109854">
    <property type="entry name" value="DinB/YfiT-like putative metalloenzymes"/>
    <property type="match status" value="1"/>
</dbReference>
<evidence type="ECO:0000313" key="4">
    <source>
        <dbReference type="EMBL" id="SHE67841.1"/>
    </source>
</evidence>
<evidence type="ECO:0000313" key="5">
    <source>
        <dbReference type="Proteomes" id="UP000325134"/>
    </source>
</evidence>
<feature type="binding site" evidence="3">
    <location>
        <position position="144"/>
    </location>
    <ligand>
        <name>a divalent metal cation</name>
        <dbReference type="ChEBI" id="CHEBI:60240"/>
    </ligand>
</feature>
<proteinExistence type="inferred from homology"/>
<keyword evidence="2 3" id="KW-0479">Metal-binding</keyword>
<dbReference type="InterPro" id="IPR007837">
    <property type="entry name" value="DinB"/>
</dbReference>
<dbReference type="PANTHER" id="PTHR37302">
    <property type="entry name" value="SLR1116 PROTEIN"/>
    <property type="match status" value="1"/>
</dbReference>
<accession>A0A1M4VFV1</accession>
<dbReference type="OrthoDB" id="9807509at2"/>
<sequence length="175" mass="19649">MITGAYARRMARYNRWQNSQLADFLQELSPEELTRERGAFFGSILGTANHLLWGDWSWMPRFDAGPGPDSPPDSKGGGIHESVHLCPDLDHWLPLRETIDARIGAWADTLGDDPITGALTWYSEGKEKNISMPYAECVIGFFNHQTHHRGQIHKMLTEAGSEAPVSDLVFMPQEV</sequence>
<evidence type="ECO:0000256" key="2">
    <source>
        <dbReference type="ARBA" id="ARBA00022723"/>
    </source>
</evidence>
<dbReference type="InterPro" id="IPR034660">
    <property type="entry name" value="DinB/YfiT-like"/>
</dbReference>
<gene>
    <name evidence="4" type="ORF">SAMN05444279_10642</name>
</gene>